<proteinExistence type="predicted"/>
<dbReference type="PANTHER" id="PTHR31747:SF3">
    <property type="entry name" value="PROTEIN LSD1"/>
    <property type="match status" value="1"/>
</dbReference>
<dbReference type="InterPro" id="IPR040319">
    <property type="entry name" value="LSD1-like"/>
</dbReference>
<evidence type="ECO:0000313" key="4">
    <source>
        <dbReference type="EMBL" id="CAI2385337.1"/>
    </source>
</evidence>
<name>A0AAD1Y974_EUPCR</name>
<protein>
    <recommendedName>
        <fullName evidence="3">Zinc finger LSD1-type domain-containing protein</fullName>
    </recommendedName>
</protein>
<dbReference type="PANTHER" id="PTHR31747">
    <property type="entry name" value="PROTEIN LSD1"/>
    <property type="match status" value="1"/>
</dbReference>
<evidence type="ECO:0000313" key="5">
    <source>
        <dbReference type="Proteomes" id="UP001295684"/>
    </source>
</evidence>
<accession>A0AAD1Y974</accession>
<dbReference type="EMBL" id="CAMPGE010027728">
    <property type="protein sequence ID" value="CAI2385337.1"/>
    <property type="molecule type" value="Genomic_DNA"/>
</dbReference>
<gene>
    <name evidence="4" type="ORF">ECRASSUSDP1_LOCUS26894</name>
</gene>
<feature type="domain" description="Zinc finger LSD1-type" evidence="3">
    <location>
        <begin position="33"/>
        <end position="55"/>
    </location>
</feature>
<comment type="subcellular location">
    <subcellularLocation>
        <location evidence="1">Nucleus</location>
    </subcellularLocation>
</comment>
<dbReference type="Pfam" id="PF06943">
    <property type="entry name" value="zf-LSD1"/>
    <property type="match status" value="2"/>
</dbReference>
<dbReference type="Proteomes" id="UP001295684">
    <property type="component" value="Unassembled WGS sequence"/>
</dbReference>
<evidence type="ECO:0000256" key="1">
    <source>
        <dbReference type="ARBA" id="ARBA00004123"/>
    </source>
</evidence>
<dbReference type="AlphaFoldDB" id="A0AAD1Y974"/>
<feature type="domain" description="Zinc finger LSD1-type" evidence="3">
    <location>
        <begin position="74"/>
        <end position="98"/>
    </location>
</feature>
<comment type="caution">
    <text evidence="4">The sequence shown here is derived from an EMBL/GenBank/DDBJ whole genome shotgun (WGS) entry which is preliminary data.</text>
</comment>
<evidence type="ECO:0000256" key="2">
    <source>
        <dbReference type="ARBA" id="ARBA00023242"/>
    </source>
</evidence>
<dbReference type="GO" id="GO:0005634">
    <property type="term" value="C:nucleus"/>
    <property type="evidence" value="ECO:0007669"/>
    <property type="project" value="UniProtKB-SubCell"/>
</dbReference>
<dbReference type="InterPro" id="IPR005735">
    <property type="entry name" value="Znf_LSD1"/>
</dbReference>
<keyword evidence="5" id="KW-1185">Reference proteome</keyword>
<evidence type="ECO:0000259" key="3">
    <source>
        <dbReference type="Pfam" id="PF06943"/>
    </source>
</evidence>
<organism evidence="4 5">
    <name type="scientific">Euplotes crassus</name>
    <dbReference type="NCBI Taxonomy" id="5936"/>
    <lineage>
        <taxon>Eukaryota</taxon>
        <taxon>Sar</taxon>
        <taxon>Alveolata</taxon>
        <taxon>Ciliophora</taxon>
        <taxon>Intramacronucleata</taxon>
        <taxon>Spirotrichea</taxon>
        <taxon>Hypotrichia</taxon>
        <taxon>Euplotida</taxon>
        <taxon>Euplotidae</taxon>
        <taxon>Moneuplotes</taxon>
    </lineage>
</organism>
<reference evidence="4" key="1">
    <citation type="submission" date="2023-07" db="EMBL/GenBank/DDBJ databases">
        <authorList>
            <consortium name="AG Swart"/>
            <person name="Singh M."/>
            <person name="Singh A."/>
            <person name="Seah K."/>
            <person name="Emmerich C."/>
        </authorList>
    </citation>
    <scope>NUCLEOTIDE SEQUENCE</scope>
    <source>
        <strain evidence="4">DP1</strain>
    </source>
</reference>
<sequence length="104" mass="11199">MSSAEEHIIVQMPDNSILIATKLPPPPKARLRCWSCQTTLEYTIGSAQVQCAICSQMNGVSSTPHSAGTAYVKCDGCSTTLKYTKGFERIKCGVCNNIIAVDQS</sequence>
<dbReference type="NCBIfam" id="TIGR01053">
    <property type="entry name" value="LSD1"/>
    <property type="match status" value="2"/>
</dbReference>
<keyword evidence="2" id="KW-0539">Nucleus</keyword>